<comment type="cofactor">
    <cofactor evidence="9">
        <name>[4Fe-4S] cluster</name>
        <dbReference type="ChEBI" id="CHEBI:49883"/>
    </cofactor>
    <text evidence="9">Binds 2 [4Fe-4S] clusters per subunit. One cluster is coordinated with 3 cysteines and an exchangeable S-adenosyl-L-methionine.</text>
</comment>
<feature type="binding site" evidence="9">
    <location>
        <position position="103"/>
    </location>
    <ligand>
        <name>[4Fe-4S] cluster</name>
        <dbReference type="ChEBI" id="CHEBI:49883"/>
        <label>1</label>
    </ligand>
</feature>
<keyword evidence="9" id="KW-0496">Mitochondrion</keyword>
<dbReference type="NCBIfam" id="TIGR00510">
    <property type="entry name" value="lipA"/>
    <property type="match status" value="1"/>
</dbReference>
<dbReference type="GO" id="GO:0009249">
    <property type="term" value="P:protein lipoylation"/>
    <property type="evidence" value="ECO:0007669"/>
    <property type="project" value="UniProtKB-UniRule"/>
</dbReference>
<evidence type="ECO:0000256" key="6">
    <source>
        <dbReference type="ARBA" id="ARBA00023004"/>
    </source>
</evidence>
<dbReference type="NCBIfam" id="NF009544">
    <property type="entry name" value="PRK12928.1"/>
    <property type="match status" value="1"/>
</dbReference>
<dbReference type="GO" id="GO:0005739">
    <property type="term" value="C:mitochondrion"/>
    <property type="evidence" value="ECO:0007669"/>
    <property type="project" value="UniProtKB-SubCell"/>
</dbReference>
<feature type="binding site" evidence="9">
    <location>
        <position position="92"/>
    </location>
    <ligand>
        <name>[4Fe-4S] cluster</name>
        <dbReference type="ChEBI" id="CHEBI:49883"/>
        <label>1</label>
    </ligand>
</feature>
<feature type="binding site" evidence="9">
    <location>
        <position position="127"/>
    </location>
    <ligand>
        <name>[4Fe-4S] cluster</name>
        <dbReference type="ChEBI" id="CHEBI:49883"/>
        <label>2</label>
        <note>4Fe-4S-S-AdoMet</note>
    </ligand>
</feature>
<evidence type="ECO:0000256" key="1">
    <source>
        <dbReference type="ARBA" id="ARBA00004173"/>
    </source>
</evidence>
<dbReference type="NCBIfam" id="NF004019">
    <property type="entry name" value="PRK05481.1"/>
    <property type="match status" value="1"/>
</dbReference>
<dbReference type="InterPro" id="IPR058240">
    <property type="entry name" value="rSAM_sf"/>
</dbReference>
<gene>
    <name evidence="11" type="ORF">HAKA00212_LOCUS26083</name>
</gene>
<dbReference type="EC" id="2.8.1.8" evidence="9"/>
<dbReference type="PIRSF" id="PIRSF005963">
    <property type="entry name" value="Lipoyl_synth"/>
    <property type="match status" value="1"/>
</dbReference>
<dbReference type="SFLD" id="SFLDF00271">
    <property type="entry name" value="lipoyl_synthase"/>
    <property type="match status" value="1"/>
</dbReference>
<feature type="binding site" evidence="9">
    <location>
        <position position="97"/>
    </location>
    <ligand>
        <name>[4Fe-4S] cluster</name>
        <dbReference type="ChEBI" id="CHEBI:49883"/>
        <label>1</label>
    </ligand>
</feature>
<keyword evidence="6 9" id="KW-0408">Iron</keyword>
<evidence type="ECO:0000256" key="5">
    <source>
        <dbReference type="ARBA" id="ARBA00022723"/>
    </source>
</evidence>
<comment type="similarity">
    <text evidence="9">Belongs to the radical SAM superfamily. Lipoyl synthase family.</text>
</comment>
<evidence type="ECO:0000259" key="10">
    <source>
        <dbReference type="PROSITE" id="PS51918"/>
    </source>
</evidence>
<dbReference type="Pfam" id="PF04055">
    <property type="entry name" value="Radical_SAM"/>
    <property type="match status" value="1"/>
</dbReference>
<dbReference type="InterPro" id="IPR007197">
    <property type="entry name" value="rSAM"/>
</dbReference>
<dbReference type="InterPro" id="IPR003698">
    <property type="entry name" value="Lipoyl_synth"/>
</dbReference>
<dbReference type="GO" id="GO:0051539">
    <property type="term" value="F:4 iron, 4 sulfur cluster binding"/>
    <property type="evidence" value="ECO:0007669"/>
    <property type="project" value="UniProtKB-UniRule"/>
</dbReference>
<dbReference type="GO" id="GO:0046872">
    <property type="term" value="F:metal ion binding"/>
    <property type="evidence" value="ECO:0007669"/>
    <property type="project" value="UniProtKB-KW"/>
</dbReference>
<evidence type="ECO:0000256" key="9">
    <source>
        <dbReference type="HAMAP-Rule" id="MF_03123"/>
    </source>
</evidence>
<feature type="binding site" evidence="9">
    <location>
        <position position="130"/>
    </location>
    <ligand>
        <name>[4Fe-4S] cluster</name>
        <dbReference type="ChEBI" id="CHEBI:49883"/>
        <label>2</label>
        <note>4Fe-4S-S-AdoMet</note>
    </ligand>
</feature>
<reference evidence="11" key="1">
    <citation type="submission" date="2021-01" db="EMBL/GenBank/DDBJ databases">
        <authorList>
            <person name="Corre E."/>
            <person name="Pelletier E."/>
            <person name="Niang G."/>
            <person name="Scheremetjew M."/>
            <person name="Finn R."/>
            <person name="Kale V."/>
            <person name="Holt S."/>
            <person name="Cochrane G."/>
            <person name="Meng A."/>
            <person name="Brown T."/>
            <person name="Cohen L."/>
        </authorList>
    </citation>
    <scope>NUCLEOTIDE SEQUENCE</scope>
    <source>
        <strain evidence="11">CCMP3107</strain>
    </source>
</reference>
<comment type="function">
    <text evidence="9">Catalyzes the radical-mediated insertion of two sulfur atoms into the C-6 and C-8 positions of the octanoyl moiety bound to the lipoyl domains of lipoate-dependent enzymes, thereby converting the octanoylated domains into lipoylated derivatives.</text>
</comment>
<organism evidence="11">
    <name type="scientific">Heterosigma akashiwo</name>
    <name type="common">Chromophytic alga</name>
    <name type="synonym">Heterosigma carterae</name>
    <dbReference type="NCBI Taxonomy" id="2829"/>
    <lineage>
        <taxon>Eukaryota</taxon>
        <taxon>Sar</taxon>
        <taxon>Stramenopiles</taxon>
        <taxon>Ochrophyta</taxon>
        <taxon>Raphidophyceae</taxon>
        <taxon>Chattonellales</taxon>
        <taxon>Chattonellaceae</taxon>
        <taxon>Heterosigma</taxon>
    </lineage>
</organism>
<dbReference type="UniPathway" id="UPA00538">
    <property type="reaction ID" value="UER00593"/>
</dbReference>
<protein>
    <recommendedName>
        <fullName evidence="9">Lipoyl synthase, mitochondrial</fullName>
        <ecNumber evidence="9">2.8.1.8</ecNumber>
    </recommendedName>
    <alternativeName>
        <fullName evidence="9">Lipoate synthase</fullName>
        <shortName evidence="9">LS</shortName>
        <shortName evidence="9">Lip-syn</shortName>
    </alternativeName>
    <alternativeName>
        <fullName evidence="9">Lipoic acid synthase</fullName>
    </alternativeName>
</protein>
<dbReference type="Pfam" id="PF16881">
    <property type="entry name" value="LIAS_N"/>
    <property type="match status" value="1"/>
</dbReference>
<dbReference type="CDD" id="cd01335">
    <property type="entry name" value="Radical_SAM"/>
    <property type="match status" value="1"/>
</dbReference>
<dbReference type="HAMAP" id="MF_00206">
    <property type="entry name" value="Lipoyl_synth"/>
    <property type="match status" value="1"/>
</dbReference>
<dbReference type="InterPro" id="IPR013785">
    <property type="entry name" value="Aldolase_TIM"/>
</dbReference>
<keyword evidence="2 9" id="KW-0004">4Fe-4S</keyword>
<keyword evidence="7 9" id="KW-0411">Iron-sulfur</keyword>
<evidence type="ECO:0000256" key="4">
    <source>
        <dbReference type="ARBA" id="ARBA00022691"/>
    </source>
</evidence>
<keyword evidence="5 9" id="KW-0479">Metal-binding</keyword>
<proteinExistence type="inferred from homology"/>
<accession>A0A7S4DJC2</accession>
<dbReference type="SUPFAM" id="SSF102114">
    <property type="entry name" value="Radical SAM enzymes"/>
    <property type="match status" value="1"/>
</dbReference>
<evidence type="ECO:0000313" key="11">
    <source>
        <dbReference type="EMBL" id="CAE0653205.1"/>
    </source>
</evidence>
<dbReference type="EMBL" id="HBIU01060271">
    <property type="protein sequence ID" value="CAE0653205.1"/>
    <property type="molecule type" value="Transcribed_RNA"/>
</dbReference>
<dbReference type="PROSITE" id="PS51918">
    <property type="entry name" value="RADICAL_SAM"/>
    <property type="match status" value="1"/>
</dbReference>
<dbReference type="InterPro" id="IPR031691">
    <property type="entry name" value="LIAS_N"/>
</dbReference>
<feature type="domain" description="Radical SAM core" evidence="10">
    <location>
        <begin position="108"/>
        <end position="327"/>
    </location>
</feature>
<feature type="binding site" evidence="9">
    <location>
        <position position="123"/>
    </location>
    <ligand>
        <name>[4Fe-4S] cluster</name>
        <dbReference type="ChEBI" id="CHEBI:49883"/>
        <label>2</label>
        <note>4Fe-4S-S-AdoMet</note>
    </ligand>
</feature>
<comment type="subcellular location">
    <subcellularLocation>
        <location evidence="1 9">Mitochondrion</location>
    </subcellularLocation>
</comment>
<feature type="binding site" evidence="9">
    <location>
        <position position="338"/>
    </location>
    <ligand>
        <name>[4Fe-4S] cluster</name>
        <dbReference type="ChEBI" id="CHEBI:49883"/>
        <label>1</label>
    </ligand>
</feature>
<evidence type="ECO:0000256" key="8">
    <source>
        <dbReference type="ARBA" id="ARBA00047326"/>
    </source>
</evidence>
<comment type="catalytic activity">
    <reaction evidence="8 9">
        <text>[[Fe-S] cluster scaffold protein carrying a second [4Fe-4S](2+) cluster] + N(6)-octanoyl-L-lysyl-[protein] + 2 oxidized [2Fe-2S]-[ferredoxin] + 2 S-adenosyl-L-methionine + 4 H(+) = [[Fe-S] cluster scaffold protein] + N(6)-[(R)-dihydrolipoyl]-L-lysyl-[protein] + 4 Fe(3+) + 2 hydrogen sulfide + 2 5'-deoxyadenosine + 2 L-methionine + 2 reduced [2Fe-2S]-[ferredoxin]</text>
        <dbReference type="Rhea" id="RHEA:16585"/>
        <dbReference type="Rhea" id="RHEA-COMP:9928"/>
        <dbReference type="Rhea" id="RHEA-COMP:10000"/>
        <dbReference type="Rhea" id="RHEA-COMP:10001"/>
        <dbReference type="Rhea" id="RHEA-COMP:10475"/>
        <dbReference type="Rhea" id="RHEA-COMP:14568"/>
        <dbReference type="Rhea" id="RHEA-COMP:14569"/>
        <dbReference type="ChEBI" id="CHEBI:15378"/>
        <dbReference type="ChEBI" id="CHEBI:17319"/>
        <dbReference type="ChEBI" id="CHEBI:29034"/>
        <dbReference type="ChEBI" id="CHEBI:29919"/>
        <dbReference type="ChEBI" id="CHEBI:33722"/>
        <dbReference type="ChEBI" id="CHEBI:33737"/>
        <dbReference type="ChEBI" id="CHEBI:33738"/>
        <dbReference type="ChEBI" id="CHEBI:57844"/>
        <dbReference type="ChEBI" id="CHEBI:59789"/>
        <dbReference type="ChEBI" id="CHEBI:78809"/>
        <dbReference type="ChEBI" id="CHEBI:83100"/>
        <dbReference type="EC" id="2.8.1.8"/>
    </reaction>
</comment>
<name>A0A7S4DJC2_HETAK</name>
<dbReference type="FunFam" id="3.20.20.70:FF:000036">
    <property type="entry name" value="Lipoyl synthase, mitochondrial"/>
    <property type="match status" value="1"/>
</dbReference>
<dbReference type="PANTHER" id="PTHR10949:SF0">
    <property type="entry name" value="LIPOYL SYNTHASE, MITOCHONDRIAL"/>
    <property type="match status" value="1"/>
</dbReference>
<comment type="pathway">
    <text evidence="9">Protein modification; protein lipoylation via endogenous pathway; protein N(6)-(lipoyl)lysine from octanoyl-[acyl-carrier-protein]: step 2/2.</text>
</comment>
<dbReference type="SFLD" id="SFLDG01058">
    <property type="entry name" value="lipoyl_synthase_like"/>
    <property type="match status" value="1"/>
</dbReference>
<dbReference type="SFLD" id="SFLDS00029">
    <property type="entry name" value="Radical_SAM"/>
    <property type="match status" value="1"/>
</dbReference>
<keyword evidence="3 9" id="KW-0808">Transferase</keyword>
<dbReference type="AlphaFoldDB" id="A0A7S4DJC2"/>
<dbReference type="Gene3D" id="3.20.20.70">
    <property type="entry name" value="Aldolase class I"/>
    <property type="match status" value="1"/>
</dbReference>
<keyword evidence="4 9" id="KW-0949">S-adenosyl-L-methionine</keyword>
<dbReference type="PANTHER" id="PTHR10949">
    <property type="entry name" value="LIPOYL SYNTHASE"/>
    <property type="match status" value="1"/>
</dbReference>
<evidence type="ECO:0000256" key="3">
    <source>
        <dbReference type="ARBA" id="ARBA00022679"/>
    </source>
</evidence>
<dbReference type="InterPro" id="IPR006638">
    <property type="entry name" value="Elp3/MiaA/NifB-like_rSAM"/>
</dbReference>
<evidence type="ECO:0000256" key="7">
    <source>
        <dbReference type="ARBA" id="ARBA00023014"/>
    </source>
</evidence>
<dbReference type="SMART" id="SM00729">
    <property type="entry name" value="Elp3"/>
    <property type="match status" value="1"/>
</dbReference>
<evidence type="ECO:0000256" key="2">
    <source>
        <dbReference type="ARBA" id="ARBA00022485"/>
    </source>
</evidence>
<dbReference type="GO" id="GO:0016992">
    <property type="term" value="F:lipoate synthase activity"/>
    <property type="evidence" value="ECO:0007669"/>
    <property type="project" value="UniProtKB-UniRule"/>
</dbReference>
<sequence>MMAAVTQKVPLSFGTKFLGTSCFHLQKKYFASARLAEFRKKLQEDADNMVLKVPKGHGKAPKPRWLKAVPTEGENYTRLRESVRRLGLATVCEEAKCPNIGECWGGGEDGFATATIMIMGDTCTRGCSFCAVKTHRAPPPLDPQEPENTAQAIAEWGLDYVVLTSVDRDDQPDQGAAHFAATVRRIKEKRPSMLVECLTPDFRGELPLVRQVATSGLDVFAHNLETVERLQRRVRDHRAGYSQSLRVLEAAKAAQPKLITKTSLMLGFGEKPEEIEQTLKDLRAVDCDVVTFGQYLRPSRRHIPIKEYLTPEAFAGWQEVAESMGFRYVASGPMVRSSYKAGEFFLKAMLKERQAEEAA</sequence>